<proteinExistence type="predicted"/>
<dbReference type="Proteomes" id="UP000000763">
    <property type="component" value="Chromosome 10"/>
</dbReference>
<sequence>MACIIFECANAHEPKGFICCPCKKCKNQKKYSSSRTLHIQLLKTVFMPSYNCWTSHEELGVPMEEDEEEGDNIPDWAQYDRFVENTIGEAEGVIEENDGSDDLGQMLYDVKKDCESEKEVRKLEHTCLIKEQLMGKAPIKKAMEEDLKHSYAIGAPLVKPELVKELSTQMYRCIDSINGTWINQLMVGLCSLKDLKIKTSVGCTMWIKFKDVYNVYQQDALDVSLVNCWVL</sequence>
<feature type="domain" description="Transposase-associated" evidence="1">
    <location>
        <begin position="6"/>
        <end position="58"/>
    </location>
</feature>
<organism evidence="2 3">
    <name type="scientific">Oryza sativa subsp. japonica</name>
    <name type="common">Rice</name>
    <dbReference type="NCBI Taxonomy" id="39947"/>
    <lineage>
        <taxon>Eukaryota</taxon>
        <taxon>Viridiplantae</taxon>
        <taxon>Streptophyta</taxon>
        <taxon>Embryophyta</taxon>
        <taxon>Tracheophyta</taxon>
        <taxon>Spermatophyta</taxon>
        <taxon>Magnoliopsida</taxon>
        <taxon>Liliopsida</taxon>
        <taxon>Poales</taxon>
        <taxon>Poaceae</taxon>
        <taxon>BOP clade</taxon>
        <taxon>Oryzoideae</taxon>
        <taxon>Oryzeae</taxon>
        <taxon>Oryzinae</taxon>
        <taxon>Oryza</taxon>
        <taxon>Oryza sativa</taxon>
    </lineage>
</organism>
<gene>
    <name evidence="2" type="primary">OSJNBa0083M08.5</name>
</gene>
<reference evidence="3" key="1">
    <citation type="journal article" date="2005" name="Nature">
        <title>The map-based sequence of the rice genome.</title>
        <authorList>
            <consortium name="International rice genome sequencing project (IRGSP)"/>
            <person name="Matsumoto T."/>
            <person name="Wu J."/>
            <person name="Kanamori H."/>
            <person name="Katayose Y."/>
            <person name="Fujisawa M."/>
            <person name="Namiki N."/>
            <person name="Mizuno H."/>
            <person name="Yamamoto K."/>
            <person name="Antonio B.A."/>
            <person name="Baba T."/>
            <person name="Sakata K."/>
            <person name="Nagamura Y."/>
            <person name="Aoki H."/>
            <person name="Arikawa K."/>
            <person name="Arita K."/>
            <person name="Bito T."/>
            <person name="Chiden Y."/>
            <person name="Fujitsuka N."/>
            <person name="Fukunaka R."/>
            <person name="Hamada M."/>
            <person name="Harada C."/>
            <person name="Hayashi A."/>
            <person name="Hijishita S."/>
            <person name="Honda M."/>
            <person name="Hosokawa S."/>
            <person name="Ichikawa Y."/>
            <person name="Idonuma A."/>
            <person name="Iijima M."/>
            <person name="Ikeda M."/>
            <person name="Ikeno M."/>
            <person name="Ito K."/>
            <person name="Ito S."/>
            <person name="Ito T."/>
            <person name="Ito Y."/>
            <person name="Ito Y."/>
            <person name="Iwabuchi A."/>
            <person name="Kamiya K."/>
            <person name="Karasawa W."/>
            <person name="Kurita K."/>
            <person name="Katagiri S."/>
            <person name="Kikuta A."/>
            <person name="Kobayashi H."/>
            <person name="Kobayashi N."/>
            <person name="Machita K."/>
            <person name="Maehara T."/>
            <person name="Masukawa M."/>
            <person name="Mizubayashi T."/>
            <person name="Mukai Y."/>
            <person name="Nagasaki H."/>
            <person name="Nagata Y."/>
            <person name="Naito S."/>
            <person name="Nakashima M."/>
            <person name="Nakama Y."/>
            <person name="Nakamichi Y."/>
            <person name="Nakamura M."/>
            <person name="Meguro A."/>
            <person name="Negishi M."/>
            <person name="Ohta I."/>
            <person name="Ohta T."/>
            <person name="Okamoto M."/>
            <person name="Ono N."/>
            <person name="Saji S."/>
            <person name="Sakaguchi M."/>
            <person name="Sakai K."/>
            <person name="Shibata M."/>
            <person name="Shimokawa T."/>
            <person name="Song J."/>
            <person name="Takazaki Y."/>
            <person name="Terasawa K."/>
            <person name="Tsugane M."/>
            <person name="Tsuji K."/>
            <person name="Ueda S."/>
            <person name="Waki K."/>
            <person name="Yamagata H."/>
            <person name="Yamamoto M."/>
            <person name="Yamamoto S."/>
            <person name="Yamane H."/>
            <person name="Yoshiki S."/>
            <person name="Yoshihara R."/>
            <person name="Yukawa K."/>
            <person name="Zhong H."/>
            <person name="Yano M."/>
            <person name="Yuan Q."/>
            <person name="Ouyang S."/>
            <person name="Liu J."/>
            <person name="Jones K.M."/>
            <person name="Gansberger K."/>
            <person name="Moffat K."/>
            <person name="Hill J."/>
            <person name="Bera J."/>
            <person name="Fadrosh D."/>
            <person name="Jin S."/>
            <person name="Johri S."/>
            <person name="Kim M."/>
            <person name="Overton L."/>
            <person name="Reardon M."/>
            <person name="Tsitrin T."/>
            <person name="Vuong H."/>
            <person name="Weaver B."/>
            <person name="Ciecko A."/>
            <person name="Tallon L."/>
            <person name="Jackson J."/>
            <person name="Pai G."/>
            <person name="Aken S.V."/>
            <person name="Utterback T."/>
            <person name="Reidmuller S."/>
            <person name="Feldblyum T."/>
            <person name="Hsiao J."/>
            <person name="Zismann V."/>
            <person name="Iobst S."/>
            <person name="de Vazeille A.R."/>
            <person name="Buell C.R."/>
            <person name="Ying K."/>
            <person name="Li Y."/>
            <person name="Lu T."/>
            <person name="Huang Y."/>
            <person name="Zhao Q."/>
            <person name="Feng Q."/>
            <person name="Zhang L."/>
            <person name="Zhu J."/>
            <person name="Weng Q."/>
            <person name="Mu J."/>
            <person name="Lu Y."/>
            <person name="Fan D."/>
            <person name="Liu Y."/>
            <person name="Guan J."/>
            <person name="Zhang Y."/>
            <person name="Yu S."/>
            <person name="Liu X."/>
            <person name="Zhang Y."/>
            <person name="Hong G."/>
            <person name="Han B."/>
            <person name="Choisne N."/>
            <person name="Demange N."/>
            <person name="Orjeda G."/>
            <person name="Samain S."/>
            <person name="Cattolico L."/>
            <person name="Pelletier E."/>
            <person name="Couloux A."/>
            <person name="Segurens B."/>
            <person name="Wincker P."/>
            <person name="D'Hont A."/>
            <person name="Scarpelli C."/>
            <person name="Weissenbach J."/>
            <person name="Salanoubat M."/>
            <person name="Quetier F."/>
            <person name="Yu Y."/>
            <person name="Kim H.R."/>
            <person name="Rambo T."/>
            <person name="Currie J."/>
            <person name="Collura K."/>
            <person name="Luo M."/>
            <person name="Yang T."/>
            <person name="Ammiraju J.S.S."/>
            <person name="Engler F."/>
            <person name="Soderlund C."/>
            <person name="Wing R.A."/>
            <person name="Palmer L.E."/>
            <person name="de la Bastide M."/>
            <person name="Spiegel L."/>
            <person name="Nascimento L."/>
            <person name="Zutavern T."/>
            <person name="O'Shaughnessy A."/>
            <person name="Dike S."/>
            <person name="Dedhia N."/>
            <person name="Preston R."/>
            <person name="Balija V."/>
            <person name="McCombie W.R."/>
            <person name="Chow T."/>
            <person name="Chen H."/>
            <person name="Chung M."/>
            <person name="Chen C."/>
            <person name="Shaw J."/>
            <person name="Wu H."/>
            <person name="Hsiao K."/>
            <person name="Chao Y."/>
            <person name="Chu M."/>
            <person name="Cheng C."/>
            <person name="Hour A."/>
            <person name="Lee P."/>
            <person name="Lin S."/>
            <person name="Lin Y."/>
            <person name="Liou J."/>
            <person name="Liu S."/>
            <person name="Hsing Y."/>
            <person name="Raghuvanshi S."/>
            <person name="Mohanty A."/>
            <person name="Bharti A.K."/>
            <person name="Gaur A."/>
            <person name="Gupta V."/>
            <person name="Kumar D."/>
            <person name="Ravi V."/>
            <person name="Vij S."/>
            <person name="Kapur A."/>
            <person name="Khurana P."/>
            <person name="Khurana P."/>
            <person name="Khurana J.P."/>
            <person name="Tyagi A.K."/>
            <person name="Gaikwad K."/>
            <person name="Singh A."/>
            <person name="Dalal V."/>
            <person name="Srivastava S."/>
            <person name="Dixit A."/>
            <person name="Pal A.K."/>
            <person name="Ghazi I.A."/>
            <person name="Yadav M."/>
            <person name="Pandit A."/>
            <person name="Bhargava A."/>
            <person name="Sureshbabu K."/>
            <person name="Batra K."/>
            <person name="Sharma T.R."/>
            <person name="Mohapatra T."/>
            <person name="Singh N.K."/>
            <person name="Messing J."/>
            <person name="Nelson A.B."/>
            <person name="Fuks G."/>
            <person name="Kavchok S."/>
            <person name="Keizer G."/>
            <person name="Linton E."/>
            <person name="Llaca V."/>
            <person name="Song R."/>
            <person name="Tanyolac B."/>
            <person name="Young S."/>
            <person name="Ho-Il K."/>
            <person name="Hahn J.H."/>
            <person name="Sangsakoo G."/>
            <person name="Vanavichit A."/>
            <person name="de Mattos Luiz.A.T."/>
            <person name="Zimmer P.D."/>
            <person name="Malone G."/>
            <person name="Dellagostin O."/>
            <person name="de Oliveira A.C."/>
            <person name="Bevan M."/>
            <person name="Bancroft I."/>
            <person name="Minx P."/>
            <person name="Cordum H."/>
            <person name="Wilson R."/>
            <person name="Cheng Z."/>
            <person name="Jin W."/>
            <person name="Jiang J."/>
            <person name="Leong S.A."/>
            <person name="Iwama H."/>
            <person name="Gojobori T."/>
            <person name="Itoh T."/>
            <person name="Niimura Y."/>
            <person name="Fujii Y."/>
            <person name="Habara T."/>
            <person name="Sakai H."/>
            <person name="Sato Y."/>
            <person name="Wilson G."/>
            <person name="Kumar K."/>
            <person name="McCouch S."/>
            <person name="Juretic N."/>
            <person name="Hoen D."/>
            <person name="Wright S."/>
            <person name="Bruskiewich R."/>
            <person name="Bureau T."/>
            <person name="Miyao A."/>
            <person name="Hirochika H."/>
            <person name="Nishikawa T."/>
            <person name="Kadowaki K."/>
            <person name="Sugiura M."/>
            <person name="Burr B."/>
            <person name="Sasaki T."/>
        </authorList>
    </citation>
    <scope>NUCLEOTIDE SEQUENCE [LARGE SCALE GENOMIC DNA]</scope>
    <source>
        <strain evidence="3">cv. Nipponbare</strain>
    </source>
</reference>
<evidence type="ECO:0000313" key="2">
    <source>
        <dbReference type="EMBL" id="AAN08657.1"/>
    </source>
</evidence>
<name>Q7G3B2_ORYSJ</name>
<dbReference type="InterPro" id="IPR029480">
    <property type="entry name" value="Transpos_assoc"/>
</dbReference>
<accession>Q7G3B2</accession>
<dbReference type="EMBL" id="AC096691">
    <property type="protein sequence ID" value="AAN08657.1"/>
    <property type="molecule type" value="Genomic_DNA"/>
</dbReference>
<dbReference type="AlphaFoldDB" id="Q7G3B2"/>
<dbReference type="Pfam" id="PF13963">
    <property type="entry name" value="Transpos_assoc"/>
    <property type="match status" value="1"/>
</dbReference>
<evidence type="ECO:0000313" key="3">
    <source>
        <dbReference type="Proteomes" id="UP000000763"/>
    </source>
</evidence>
<protein>
    <recommendedName>
        <fullName evidence="1">Transposase-associated domain-containing protein</fullName>
    </recommendedName>
</protein>
<reference evidence="3" key="2">
    <citation type="journal article" date="2008" name="Nucleic Acids Res.">
        <title>The rice annotation project database (RAP-DB): 2008 update.</title>
        <authorList>
            <consortium name="The rice annotation project (RAP)"/>
        </authorList>
    </citation>
    <scope>GENOME REANNOTATION</scope>
    <source>
        <strain evidence="3">cv. Nipponbare</strain>
    </source>
</reference>
<evidence type="ECO:0000259" key="1">
    <source>
        <dbReference type="Pfam" id="PF13963"/>
    </source>
</evidence>